<protein>
    <submittedName>
        <fullName evidence="2">Uncharacterized protein</fullName>
    </submittedName>
</protein>
<evidence type="ECO:0000256" key="1">
    <source>
        <dbReference type="SAM" id="SignalP"/>
    </source>
</evidence>
<dbReference type="EMBL" id="JBGFUD010002484">
    <property type="protein sequence ID" value="MFH4977655.1"/>
    <property type="molecule type" value="Genomic_DNA"/>
</dbReference>
<sequence>MQRALFVAASLSSFVLFTTVLGKPIDVVEDGVVPPQKPGPIELFFNETKNAIVNAGDIMHNFFDLGFFHGMSDFEKDSAASLLSVSDTGRGTLAKFSSFFLFFLPVKIPKATSISTNRDKHIEVSNQKKLSTRRNQNNEKIY</sequence>
<evidence type="ECO:0000313" key="3">
    <source>
        <dbReference type="Proteomes" id="UP001608902"/>
    </source>
</evidence>
<feature type="signal peptide" evidence="1">
    <location>
        <begin position="1"/>
        <end position="22"/>
    </location>
</feature>
<gene>
    <name evidence="2" type="ORF">AB6A40_004364</name>
</gene>
<dbReference type="Proteomes" id="UP001608902">
    <property type="component" value="Unassembled WGS sequence"/>
</dbReference>
<evidence type="ECO:0000313" key="2">
    <source>
        <dbReference type="EMBL" id="MFH4977655.1"/>
    </source>
</evidence>
<keyword evidence="1" id="KW-0732">Signal</keyword>
<dbReference type="AlphaFoldDB" id="A0ABD6EMY8"/>
<proteinExistence type="predicted"/>
<comment type="caution">
    <text evidence="2">The sequence shown here is derived from an EMBL/GenBank/DDBJ whole genome shotgun (WGS) entry which is preliminary data.</text>
</comment>
<accession>A0ABD6EMY8</accession>
<name>A0ABD6EMY8_9BILA</name>
<keyword evidence="3" id="KW-1185">Reference proteome</keyword>
<feature type="chain" id="PRO_5044833474" evidence="1">
    <location>
        <begin position="23"/>
        <end position="142"/>
    </location>
</feature>
<reference evidence="2 3" key="1">
    <citation type="submission" date="2024-08" db="EMBL/GenBank/DDBJ databases">
        <title>Gnathostoma spinigerum genome.</title>
        <authorList>
            <person name="Gonzalez-Bertolin B."/>
            <person name="Monzon S."/>
            <person name="Zaballos A."/>
            <person name="Jimenez P."/>
            <person name="Dekumyoy P."/>
            <person name="Varona S."/>
            <person name="Cuesta I."/>
            <person name="Sumanam S."/>
            <person name="Adisakwattana P."/>
            <person name="Gasser R.B."/>
            <person name="Hernandez-Gonzalez A."/>
            <person name="Young N.D."/>
            <person name="Perteguer M.J."/>
        </authorList>
    </citation>
    <scope>NUCLEOTIDE SEQUENCE [LARGE SCALE GENOMIC DNA]</scope>
    <source>
        <strain evidence="2">AL3</strain>
        <tissue evidence="2">Liver</tissue>
    </source>
</reference>
<organism evidence="2 3">
    <name type="scientific">Gnathostoma spinigerum</name>
    <dbReference type="NCBI Taxonomy" id="75299"/>
    <lineage>
        <taxon>Eukaryota</taxon>
        <taxon>Metazoa</taxon>
        <taxon>Ecdysozoa</taxon>
        <taxon>Nematoda</taxon>
        <taxon>Chromadorea</taxon>
        <taxon>Rhabditida</taxon>
        <taxon>Spirurina</taxon>
        <taxon>Gnathostomatomorpha</taxon>
        <taxon>Gnathostomatoidea</taxon>
        <taxon>Gnathostomatidae</taxon>
        <taxon>Gnathostoma</taxon>
    </lineage>
</organism>